<dbReference type="AlphaFoldDB" id="A0A3V6QDF2"/>
<evidence type="ECO:0000313" key="4">
    <source>
        <dbReference type="EMBL" id="HAE0785293.1"/>
    </source>
</evidence>
<reference evidence="2" key="2">
    <citation type="submission" date="2018-10" db="EMBL/GenBank/DDBJ databases">
        <authorList>
            <consortium name="NARMS: The National Antimicrobial Resistance Monitoring System"/>
        </authorList>
    </citation>
    <scope>NUCLEOTIDE SEQUENCE</scope>
    <source>
        <strain evidence="2">FSIS11814638</strain>
    </source>
</reference>
<evidence type="ECO:0000256" key="1">
    <source>
        <dbReference type="SAM" id="Coils"/>
    </source>
</evidence>
<evidence type="ECO:0000313" key="6">
    <source>
        <dbReference type="EMBL" id="HAE1154291.1"/>
    </source>
</evidence>
<sequence>MSHLKTDWLCVATEGDTVDGRIIERQWIIDMGETYDYNHYVALIWPEHQKGGGNFGEVLEATWRDGDDGLARLYVSLCPNMRLIYANEEDQLLFFSIEPEEDWRGTGRTYLKGLAVTDTPASIGTTRLRFSRQRKLSEQGYYRYVISRDGKIKQEGKMKNWQNLFGIKPKFEDEMPPDNTAQGDDKLQALANAVNELEGRVAKIENQLNDVQGDVDTISEVVDTEEFAAIRDNAKDIVKRFNDLGNKSVRTPGRKISEKAGKFNFL</sequence>
<accession>A0A3V6QDF2</accession>
<dbReference type="EMBL" id="DAARVT010000004">
    <property type="protein sequence ID" value="HAE4142902.1"/>
    <property type="molecule type" value="Genomic_DNA"/>
</dbReference>
<comment type="caution">
    <text evidence="2">The sequence shown here is derived from an EMBL/GenBank/DDBJ whole genome shotgun (WGS) entry which is preliminary data.</text>
</comment>
<dbReference type="EMBL" id="DAAUCY010000016">
    <property type="protein sequence ID" value="HAF1252185.1"/>
    <property type="molecule type" value="Genomic_DNA"/>
</dbReference>
<proteinExistence type="predicted"/>
<reference evidence="3" key="3">
    <citation type="submission" date="2019-03" db="EMBL/GenBank/DDBJ databases">
        <authorList>
            <person name="Ashton P.M."/>
            <person name="Dallman T."/>
            <person name="Nair S."/>
            <person name="De Pinna E."/>
            <person name="Peters T."/>
            <person name="Grant K."/>
        </authorList>
    </citation>
    <scope>NUCLEOTIDE SEQUENCE</scope>
    <source>
        <strain evidence="3">197101</strain>
    </source>
</reference>
<dbReference type="EMBL" id="AAHQUA010000025">
    <property type="protein sequence ID" value="EBZ3295383.1"/>
    <property type="molecule type" value="Genomic_DNA"/>
</dbReference>
<evidence type="ECO:0000313" key="5">
    <source>
        <dbReference type="EMBL" id="HAE0806264.1"/>
    </source>
</evidence>
<dbReference type="EMBL" id="DAAQWK010000004">
    <property type="protein sequence ID" value="HAE1154291.1"/>
    <property type="molecule type" value="Genomic_DNA"/>
</dbReference>
<name>A0A3V6QDF2_SALMO</name>
<dbReference type="EMBL" id="AAIOTV010000004">
    <property type="protein sequence ID" value="ECG5540175.1"/>
    <property type="molecule type" value="Genomic_DNA"/>
</dbReference>
<dbReference type="RefSeq" id="WP_000018797.1">
    <property type="nucleotide sequence ID" value="NZ_CP100747.1"/>
</dbReference>
<evidence type="ECO:0000313" key="2">
    <source>
        <dbReference type="EMBL" id="EBZ3295383.1"/>
    </source>
</evidence>
<feature type="coiled-coil region" evidence="1">
    <location>
        <begin position="187"/>
        <end position="214"/>
    </location>
</feature>
<reference evidence="4" key="4">
    <citation type="submission" date="2019-04" db="EMBL/GenBank/DDBJ databases">
        <authorList>
            <consortium name="NCBI Pathogen Detection Project"/>
        </authorList>
    </citation>
    <scope>NUCLEOTIDE SEQUENCE</scope>
    <source>
        <strain evidence="8">12-4802</strain>
        <strain evidence="7">BCW_2023</strain>
        <strain evidence="4">Salmonella enterica</strain>
    </source>
</reference>
<organism evidence="2">
    <name type="scientific">Salmonella montevideo</name>
    <dbReference type="NCBI Taxonomy" id="115981"/>
    <lineage>
        <taxon>Bacteria</taxon>
        <taxon>Pseudomonadati</taxon>
        <taxon>Pseudomonadota</taxon>
        <taxon>Gammaproteobacteria</taxon>
        <taxon>Enterobacterales</taxon>
        <taxon>Enterobacteriaceae</taxon>
        <taxon>Salmonella</taxon>
    </lineage>
</organism>
<gene>
    <name evidence="2" type="ORF">D9U82_11840</name>
    <name evidence="3" type="ORF">E1406_04880</name>
    <name evidence="6" type="ORF">G2800_09305</name>
    <name evidence="5" type="ORF">G2893_06175</name>
    <name evidence="4" type="ORF">G2898_14700</name>
    <name evidence="8" type="ORF">G9G40_001902</name>
    <name evidence="7" type="ORF">GND10_001412</name>
</gene>
<keyword evidence="1" id="KW-0175">Coiled coil</keyword>
<dbReference type="InterPro" id="IPR009228">
    <property type="entry name" value="Capsid_scaffold_GpO"/>
</dbReference>
<evidence type="ECO:0000313" key="8">
    <source>
        <dbReference type="EMBL" id="HAF1252185.1"/>
    </source>
</evidence>
<evidence type="ECO:0000313" key="7">
    <source>
        <dbReference type="EMBL" id="HAE4142902.1"/>
    </source>
</evidence>
<dbReference type="EMBL" id="DAAQTK010000032">
    <property type="protein sequence ID" value="HAE0785293.1"/>
    <property type="molecule type" value="Genomic_DNA"/>
</dbReference>
<dbReference type="EMBL" id="DAAQTN010000003">
    <property type="protein sequence ID" value="HAE0806264.1"/>
    <property type="molecule type" value="Genomic_DNA"/>
</dbReference>
<reference evidence="4" key="1">
    <citation type="journal article" date="2018" name="Genome Biol.">
        <title>SKESA: strategic k-mer extension for scrupulous assemblies.</title>
        <authorList>
            <person name="Souvorov A."/>
            <person name="Agarwala R."/>
            <person name="Lipman D.J."/>
        </authorList>
    </citation>
    <scope>NUCLEOTIDE SEQUENCE</scope>
    <source>
        <strain evidence="8">12-4802</strain>
        <strain evidence="7">BCW_2023</strain>
        <strain evidence="4">Salmonella enterica</strain>
    </source>
</reference>
<dbReference type="Pfam" id="PF05929">
    <property type="entry name" value="Phage_GPO"/>
    <property type="match status" value="1"/>
</dbReference>
<evidence type="ECO:0000313" key="3">
    <source>
        <dbReference type="EMBL" id="ECG5540175.1"/>
    </source>
</evidence>
<protein>
    <submittedName>
        <fullName evidence="2">Phage capsid protein</fullName>
    </submittedName>
</protein>